<evidence type="ECO:0000313" key="1">
    <source>
        <dbReference type="EMBL" id="CAD8100062.1"/>
    </source>
</evidence>
<dbReference type="Proteomes" id="UP000688137">
    <property type="component" value="Unassembled WGS sequence"/>
</dbReference>
<dbReference type="OMA" id="ESSKDWH"/>
<sequence>MQIVRLNIQANTSRNRPLKSPEKRLTTTIQFPNYIFLGPQENIKIVKYSKTIISSSIKLLRSSSPQKTQNISLALEFAHAQPKHQKTQSVQLSKQNVEQFFKTQFQNHEQIQGKPYPLSKYGYGLVNNHKSEMTLDTISDYPNTPTLTVPALKIVDKASNVWSGNKFNLSKKLNGLIQFQNGFVYEGELLNCDNTIIIDGYGKLFCDGSKFKIIYEGRWKNNLFHGKGMYFNQYQIESSKDWHFNWKMIQGTFNKGEIIQCKIDFFKSEEILLHNIDYQQ</sequence>
<reference evidence="1" key="1">
    <citation type="submission" date="2021-01" db="EMBL/GenBank/DDBJ databases">
        <authorList>
            <consortium name="Genoscope - CEA"/>
            <person name="William W."/>
        </authorList>
    </citation>
    <scope>NUCLEOTIDE SEQUENCE</scope>
</reference>
<organism evidence="1 2">
    <name type="scientific">Paramecium primaurelia</name>
    <dbReference type="NCBI Taxonomy" id="5886"/>
    <lineage>
        <taxon>Eukaryota</taxon>
        <taxon>Sar</taxon>
        <taxon>Alveolata</taxon>
        <taxon>Ciliophora</taxon>
        <taxon>Intramacronucleata</taxon>
        <taxon>Oligohymenophorea</taxon>
        <taxon>Peniculida</taxon>
        <taxon>Parameciidae</taxon>
        <taxon>Paramecium</taxon>
    </lineage>
</organism>
<comment type="caution">
    <text evidence="1">The sequence shown here is derived from an EMBL/GenBank/DDBJ whole genome shotgun (WGS) entry which is preliminary data.</text>
</comment>
<proteinExistence type="predicted"/>
<accession>A0A8S1PAD7</accession>
<gene>
    <name evidence="1" type="ORF">PPRIM_AZ9-3.1.T1110111</name>
</gene>
<protein>
    <recommendedName>
        <fullName evidence="3">MORN repeat protein</fullName>
    </recommendedName>
</protein>
<name>A0A8S1PAD7_PARPR</name>
<evidence type="ECO:0008006" key="3">
    <source>
        <dbReference type="Google" id="ProtNLM"/>
    </source>
</evidence>
<evidence type="ECO:0000313" key="2">
    <source>
        <dbReference type="Proteomes" id="UP000688137"/>
    </source>
</evidence>
<dbReference type="EMBL" id="CAJJDM010000114">
    <property type="protein sequence ID" value="CAD8100062.1"/>
    <property type="molecule type" value="Genomic_DNA"/>
</dbReference>
<dbReference type="AlphaFoldDB" id="A0A8S1PAD7"/>
<keyword evidence="2" id="KW-1185">Reference proteome</keyword>